<dbReference type="EMBL" id="MN740556">
    <property type="protein sequence ID" value="QHU33347.1"/>
    <property type="molecule type" value="Genomic_DNA"/>
</dbReference>
<name>A0A6C0LRX6_9ZZZZ</name>
<evidence type="ECO:0000313" key="1">
    <source>
        <dbReference type="EMBL" id="QHU33347.1"/>
    </source>
</evidence>
<organism evidence="1">
    <name type="scientific">viral metagenome</name>
    <dbReference type="NCBI Taxonomy" id="1070528"/>
    <lineage>
        <taxon>unclassified sequences</taxon>
        <taxon>metagenomes</taxon>
        <taxon>organismal metagenomes</taxon>
    </lineage>
</organism>
<proteinExistence type="predicted"/>
<accession>A0A6C0LRX6</accession>
<protein>
    <submittedName>
        <fullName evidence="1">Uncharacterized protein</fullName>
    </submittedName>
</protein>
<sequence length="359" mass="43735">MILYTEDFAIAKKYHMILKINTTDNVIIFTIPTLFYNVDYFIKLIESNMTESQTNEITFMLNAFETKIYINLMVMSDPLFEGKLKRKFIDNYLSTLDNMVLIHIYNQLDFHQHPLRINCLSIIRNYKFQYSIELYEWNKIHNFFDIKYIVRKLRCCLDSKTTLPPFEDEQFWSIYFDNNEYCKYNVHTWNILRQMNDINRKKYMERYIVSFNINGKIFLKESEIQDFLNEQKKILFSDLEKDYPNDNFDDFAEYIFDIYQKDARKKILFEPGNFSFHNNKDMLESIYKILTEKNLWYYIDDYNNSKLHEGLSNDPYYEHHSGASFSYCLITMQQIKTIGWENYVEEFINKFKKDLKINN</sequence>
<reference evidence="1" key="1">
    <citation type="journal article" date="2020" name="Nature">
        <title>Giant virus diversity and host interactions through global metagenomics.</title>
        <authorList>
            <person name="Schulz F."/>
            <person name="Roux S."/>
            <person name="Paez-Espino D."/>
            <person name="Jungbluth S."/>
            <person name="Walsh D.A."/>
            <person name="Denef V.J."/>
            <person name="McMahon K.D."/>
            <person name="Konstantinidis K.T."/>
            <person name="Eloe-Fadrosh E.A."/>
            <person name="Kyrpides N.C."/>
            <person name="Woyke T."/>
        </authorList>
    </citation>
    <scope>NUCLEOTIDE SEQUENCE</scope>
    <source>
        <strain evidence="1">GVMAG-S-1014582-52</strain>
    </source>
</reference>
<dbReference type="AlphaFoldDB" id="A0A6C0LRX6"/>